<evidence type="ECO:0000313" key="3">
    <source>
        <dbReference type="EMBL" id="MFH4980668.1"/>
    </source>
</evidence>
<gene>
    <name evidence="3" type="ORF">AB6A40_007377</name>
</gene>
<keyword evidence="4" id="KW-1185">Reference proteome</keyword>
<feature type="region of interest" description="Disordered" evidence="1">
    <location>
        <begin position="70"/>
        <end position="97"/>
    </location>
</feature>
<proteinExistence type="predicted"/>
<feature type="signal peptide" evidence="2">
    <location>
        <begin position="1"/>
        <end position="23"/>
    </location>
</feature>
<protein>
    <submittedName>
        <fullName evidence="3">Uncharacterized protein</fullName>
    </submittedName>
</protein>
<accession>A0ABD6EUE7</accession>
<reference evidence="3 4" key="1">
    <citation type="submission" date="2024-08" db="EMBL/GenBank/DDBJ databases">
        <title>Gnathostoma spinigerum genome.</title>
        <authorList>
            <person name="Gonzalez-Bertolin B."/>
            <person name="Monzon S."/>
            <person name="Zaballos A."/>
            <person name="Jimenez P."/>
            <person name="Dekumyoy P."/>
            <person name="Varona S."/>
            <person name="Cuesta I."/>
            <person name="Sumanam S."/>
            <person name="Adisakwattana P."/>
            <person name="Gasser R.B."/>
            <person name="Hernandez-Gonzalez A."/>
            <person name="Young N.D."/>
            <person name="Perteguer M.J."/>
        </authorList>
    </citation>
    <scope>NUCLEOTIDE SEQUENCE [LARGE SCALE GENOMIC DNA]</scope>
    <source>
        <strain evidence="3">AL3</strain>
        <tissue evidence="3">Liver</tissue>
    </source>
</reference>
<dbReference type="AlphaFoldDB" id="A0ABD6EUE7"/>
<evidence type="ECO:0000313" key="4">
    <source>
        <dbReference type="Proteomes" id="UP001608902"/>
    </source>
</evidence>
<evidence type="ECO:0000256" key="1">
    <source>
        <dbReference type="SAM" id="MobiDB-lite"/>
    </source>
</evidence>
<name>A0ABD6EUE7_9BILA</name>
<feature type="compositionally biased region" description="Basic and acidic residues" evidence="1">
    <location>
        <begin position="79"/>
        <end position="94"/>
    </location>
</feature>
<dbReference type="EMBL" id="JBGFUD010005903">
    <property type="protein sequence ID" value="MFH4980668.1"/>
    <property type="molecule type" value="Genomic_DNA"/>
</dbReference>
<sequence length="108" mass="12543">MTNSAFILCIALLTGHLLDKSASFVPTFFHGRHRDGFLEGGYRRNSGNERNENINENITRGYFKQKLDHFGSDNTEWNQDEKGKKWETHPEGSKHPSIRYYNAKDLHC</sequence>
<feature type="chain" id="PRO_5044764160" evidence="2">
    <location>
        <begin position="24"/>
        <end position="108"/>
    </location>
</feature>
<organism evidence="3 4">
    <name type="scientific">Gnathostoma spinigerum</name>
    <dbReference type="NCBI Taxonomy" id="75299"/>
    <lineage>
        <taxon>Eukaryota</taxon>
        <taxon>Metazoa</taxon>
        <taxon>Ecdysozoa</taxon>
        <taxon>Nematoda</taxon>
        <taxon>Chromadorea</taxon>
        <taxon>Rhabditida</taxon>
        <taxon>Spirurina</taxon>
        <taxon>Gnathostomatomorpha</taxon>
        <taxon>Gnathostomatoidea</taxon>
        <taxon>Gnathostomatidae</taxon>
        <taxon>Gnathostoma</taxon>
    </lineage>
</organism>
<keyword evidence="2" id="KW-0732">Signal</keyword>
<comment type="caution">
    <text evidence="3">The sequence shown here is derived from an EMBL/GenBank/DDBJ whole genome shotgun (WGS) entry which is preliminary data.</text>
</comment>
<dbReference type="Proteomes" id="UP001608902">
    <property type="component" value="Unassembled WGS sequence"/>
</dbReference>
<evidence type="ECO:0000256" key="2">
    <source>
        <dbReference type="SAM" id="SignalP"/>
    </source>
</evidence>